<keyword evidence="1" id="KW-0175">Coiled coil</keyword>
<feature type="coiled-coil region" evidence="1">
    <location>
        <begin position="200"/>
        <end position="298"/>
    </location>
</feature>
<evidence type="ECO:0000313" key="4">
    <source>
        <dbReference type="Proteomes" id="UP000027778"/>
    </source>
</evidence>
<evidence type="ECO:0000256" key="2">
    <source>
        <dbReference type="SAM" id="Phobius"/>
    </source>
</evidence>
<accession>A0A073K684</accession>
<keyword evidence="4" id="KW-1185">Reference proteome</keyword>
<comment type="caution">
    <text evidence="3">The sequence shown here is derived from an EMBL/GenBank/DDBJ whole genome shotgun (WGS) entry which is preliminary data.</text>
</comment>
<keyword evidence="2" id="KW-1133">Transmembrane helix</keyword>
<dbReference type="Proteomes" id="UP000027778">
    <property type="component" value="Unassembled WGS sequence"/>
</dbReference>
<keyword evidence="2" id="KW-0472">Membrane</keyword>
<dbReference type="OrthoDB" id="2882577at2"/>
<gene>
    <name evidence="3" type="ORF">BAGA_22400</name>
</gene>
<dbReference type="EMBL" id="JOTM01000042">
    <property type="protein sequence ID" value="KEK22051.1"/>
    <property type="molecule type" value="Genomic_DNA"/>
</dbReference>
<dbReference type="STRING" id="574375.AZF08_21880"/>
<dbReference type="AlphaFoldDB" id="A0A073K684"/>
<evidence type="ECO:0000256" key="1">
    <source>
        <dbReference type="SAM" id="Coils"/>
    </source>
</evidence>
<feature type="transmembrane region" description="Helical" evidence="2">
    <location>
        <begin position="20"/>
        <end position="38"/>
    </location>
</feature>
<protein>
    <submittedName>
        <fullName evidence="3">Uncharacterized protein</fullName>
    </submittedName>
</protein>
<sequence length="298" mass="35227">MLGAISKKSERINLRRNKSWVYMAIISFIFLVFFAFLTSEIYMPNNEKLFHTETNKVIKLSGMGKLIVEKREYNPHKNFIEIRFKLEGYEETGFTFKAQEKTNPGAKLPVKVLYEENGNYVLEVQNLSPNWGALALDIYNKNSEKEQMDIRKFTQDASEFEEENTNAKSPNKLVHTIYTDQRKTKTDDELLAKDKQYYELDFIERDKKDWETKIENYGKAIKMEEENAKTVDQKVKEMKEEMKYQTEAEKMETQSKISALESKIKFSEKNVELFKSEQKTARDKIKKLEEKAKEIHKK</sequence>
<dbReference type="RefSeq" id="WP_033678228.1">
    <property type="nucleotide sequence ID" value="NZ_JOTM01000042.1"/>
</dbReference>
<proteinExistence type="predicted"/>
<name>A0A073K684_9BACI</name>
<organism evidence="3 4">
    <name type="scientific">Bacillus gaemokensis</name>
    <dbReference type="NCBI Taxonomy" id="574375"/>
    <lineage>
        <taxon>Bacteria</taxon>
        <taxon>Bacillati</taxon>
        <taxon>Bacillota</taxon>
        <taxon>Bacilli</taxon>
        <taxon>Bacillales</taxon>
        <taxon>Bacillaceae</taxon>
        <taxon>Bacillus</taxon>
        <taxon>Bacillus cereus group</taxon>
    </lineage>
</organism>
<keyword evidence="2" id="KW-0812">Transmembrane</keyword>
<dbReference type="eggNOG" id="ENOG5030C5G">
    <property type="taxonomic scope" value="Bacteria"/>
</dbReference>
<evidence type="ECO:0000313" key="3">
    <source>
        <dbReference type="EMBL" id="KEK22051.1"/>
    </source>
</evidence>
<reference evidence="3 4" key="1">
    <citation type="submission" date="2014-06" db="EMBL/GenBank/DDBJ databases">
        <title>Draft genome sequence of Bacillus gaemokensis JCM 15801 (MCCC 1A00707).</title>
        <authorList>
            <person name="Lai Q."/>
            <person name="Liu Y."/>
            <person name="Shao Z."/>
        </authorList>
    </citation>
    <scope>NUCLEOTIDE SEQUENCE [LARGE SCALE GENOMIC DNA]</scope>
    <source>
        <strain evidence="3 4">JCM 15801</strain>
    </source>
</reference>